<keyword evidence="1" id="KW-0862">Zinc</keyword>
<dbReference type="OrthoDB" id="5388486at2759"/>
<feature type="compositionally biased region" description="Polar residues" evidence="2">
    <location>
        <begin position="247"/>
        <end position="256"/>
    </location>
</feature>
<dbReference type="EMBL" id="APWK03000131">
    <property type="protein sequence ID" value="PHH50428.1"/>
    <property type="molecule type" value="Genomic_DNA"/>
</dbReference>
<accession>A0A2C5WPW0</accession>
<keyword evidence="5" id="KW-1185">Reference proteome</keyword>
<organism evidence="4 5">
    <name type="scientific">Ceratocystis fimbriata CBS 114723</name>
    <dbReference type="NCBI Taxonomy" id="1035309"/>
    <lineage>
        <taxon>Eukaryota</taxon>
        <taxon>Fungi</taxon>
        <taxon>Dikarya</taxon>
        <taxon>Ascomycota</taxon>
        <taxon>Pezizomycotina</taxon>
        <taxon>Sordariomycetes</taxon>
        <taxon>Hypocreomycetidae</taxon>
        <taxon>Microascales</taxon>
        <taxon>Ceratocystidaceae</taxon>
        <taxon>Ceratocystis</taxon>
    </lineage>
</organism>
<evidence type="ECO:0000313" key="5">
    <source>
        <dbReference type="Proteomes" id="UP000222788"/>
    </source>
</evidence>
<dbReference type="PANTHER" id="PTHR23225">
    <property type="entry name" value="ZINC FINGER PROTEIN"/>
    <property type="match status" value="1"/>
</dbReference>
<gene>
    <name evidence="4" type="ORF">CFIMG_007426RA00001</name>
</gene>
<dbReference type="GO" id="GO:0008270">
    <property type="term" value="F:zinc ion binding"/>
    <property type="evidence" value="ECO:0007669"/>
    <property type="project" value="UniProtKB-KW"/>
</dbReference>
<dbReference type="InterPro" id="IPR013087">
    <property type="entry name" value="Znf_C2H2_type"/>
</dbReference>
<protein>
    <recommendedName>
        <fullName evidence="3">C2H2-type domain-containing protein</fullName>
    </recommendedName>
</protein>
<evidence type="ECO:0000256" key="1">
    <source>
        <dbReference type="PROSITE-ProRule" id="PRU00042"/>
    </source>
</evidence>
<dbReference type="AlphaFoldDB" id="A0A2C5WPW0"/>
<dbReference type="Proteomes" id="UP000222788">
    <property type="component" value="Unassembled WGS sequence"/>
</dbReference>
<evidence type="ECO:0000313" key="4">
    <source>
        <dbReference type="EMBL" id="PHH50428.1"/>
    </source>
</evidence>
<evidence type="ECO:0000259" key="3">
    <source>
        <dbReference type="PROSITE" id="PS50157"/>
    </source>
</evidence>
<feature type="domain" description="C2H2-type" evidence="3">
    <location>
        <begin position="296"/>
        <end position="328"/>
    </location>
</feature>
<name>A0A2C5WPW0_9PEZI</name>
<dbReference type="PROSITE" id="PS50157">
    <property type="entry name" value="ZINC_FINGER_C2H2_2"/>
    <property type="match status" value="1"/>
</dbReference>
<feature type="compositionally biased region" description="Low complexity" evidence="2">
    <location>
        <begin position="257"/>
        <end position="269"/>
    </location>
</feature>
<feature type="compositionally biased region" description="Polar residues" evidence="2">
    <location>
        <begin position="225"/>
        <end position="236"/>
    </location>
</feature>
<feature type="region of interest" description="Disordered" evidence="2">
    <location>
        <begin position="185"/>
        <end position="288"/>
    </location>
</feature>
<keyword evidence="1" id="KW-0479">Metal-binding</keyword>
<reference evidence="4 5" key="2">
    <citation type="journal article" date="2013" name="IMA Fungus">
        <title>IMA Genome-F 1: Ceratocystis fimbriata: Draft nuclear genome sequence for the plant pathogen, Ceratocystis fimbriata.</title>
        <authorList>
            <person name="Wilken P.M."/>
            <person name="Steenkamp E.T."/>
            <person name="Wingfield M.J."/>
            <person name="de Beer Z.W."/>
            <person name="Wingfield B.D."/>
        </authorList>
    </citation>
    <scope>NUCLEOTIDE SEQUENCE [LARGE SCALE GENOMIC DNA]</scope>
    <source>
        <strain evidence="4 5">CBS 114723</strain>
    </source>
</reference>
<evidence type="ECO:0000256" key="2">
    <source>
        <dbReference type="SAM" id="MobiDB-lite"/>
    </source>
</evidence>
<comment type="caution">
    <text evidence="4">The sequence shown here is derived from an EMBL/GenBank/DDBJ whole genome shotgun (WGS) entry which is preliminary data.</text>
</comment>
<reference evidence="4 5" key="1">
    <citation type="journal article" date="2013" name="Fungal Biol.">
        <title>Analysis of microsatellite markers in the genome of the plant pathogen Ceratocystis fimbriata.</title>
        <authorList>
            <person name="Simpson M.C."/>
            <person name="Wilken P.M."/>
            <person name="Coetzee M.P."/>
            <person name="Wingfield M.J."/>
            <person name="Wingfield B.D."/>
        </authorList>
    </citation>
    <scope>NUCLEOTIDE SEQUENCE [LARGE SCALE GENOMIC DNA]</scope>
    <source>
        <strain evidence="4 5">CBS 114723</strain>
    </source>
</reference>
<proteinExistence type="predicted"/>
<dbReference type="PANTHER" id="PTHR23225:SF2">
    <property type="entry name" value="AT09679P-RELATED"/>
    <property type="match status" value="1"/>
</dbReference>
<dbReference type="InterPro" id="IPR039970">
    <property type="entry name" value="TF_Grauzone"/>
</dbReference>
<dbReference type="Gene3D" id="3.30.160.60">
    <property type="entry name" value="Classic Zinc Finger"/>
    <property type="match status" value="1"/>
</dbReference>
<keyword evidence="1" id="KW-0863">Zinc-finger</keyword>
<dbReference type="GO" id="GO:0003700">
    <property type="term" value="F:DNA-binding transcription factor activity"/>
    <property type="evidence" value="ECO:0007669"/>
    <property type="project" value="InterPro"/>
</dbReference>
<sequence length="495" mass="54392">MASYQHSSFSKPYLSEPAALGLYRPPHRGPIYPAMGCQPQDSHSYNPSPALDMDSQMLRAYAAQPTFIDGAIDPFTSELTIGLDACYFEAPAVRPRQAGGWASVDASAVATELFTYSPDTTAATSQPVGVVLDPSLYDLSLYPLGLGSSIIDHHPSLTNSLAASETTVGMARNFSSHSLNSVLGPAGFSHSPSRDSTPGLLPCHGSGISSTQMSPNLVPAPGPASKTTPNSSSELSSIGPCIFPFKGSSQSPRSHTQQSQPSAYQPQASRNTIQLRGRPSQRGNSTKVKSKLGEIYPCQFAFAGCRSTFPSRNEWKRHMATFHIMERYYKCTEEHRLGRGPCNEVFNRPDLLMQHVRRILKEDDRDEQSVPRAEVERRRDQSLVIRLQGPPPPLRCPSPQCNAIFPETKNSWDARAEHISKHHENKDTSIVNFIGDLSHDYDFVVWALSIGAVQVGKCGEYTCKAPVETTHQIARKFKKTHKKALKSKKQVLRSK</sequence>